<dbReference type="STRING" id="320771.Cflav_PD0944"/>
<dbReference type="Pfam" id="PF13646">
    <property type="entry name" value="HEAT_2"/>
    <property type="match status" value="1"/>
</dbReference>
<sequence precursor="true">MANKLRIITLAVALLALGGITWAWVRSREPVYQGKRLSYWLEQYEKGFKPGTPPPLAEEAIRHIGTNALPVLFKMITARDSQAKKLAMHWSARQKVIKFHFETDSAMRRQALVGYSALGYTAEPQVPQLCLLLTNDSLPEVRMNAATVLGLIGGEARLAAPALLVTAKDTNFEVRNNSLWALSRIYGNPDLVIPGLIEALDDPYALARQNAAIALGRYGPLATNAVPALLRTTNITPAACSALLQIAPEVVAQRK</sequence>
<reference evidence="1 2" key="1">
    <citation type="journal article" date="2011" name="J. Bacteriol.">
        <title>Genome sequence of 'Pedosphaera parvula' Ellin514, an aerobic Verrucomicrobial isolate from pasture soil.</title>
        <authorList>
            <person name="Kant R."/>
            <person name="van Passel M.W."/>
            <person name="Sangwan P."/>
            <person name="Palva A."/>
            <person name="Lucas S."/>
            <person name="Copeland A."/>
            <person name="Lapidus A."/>
            <person name="Glavina Del Rio T."/>
            <person name="Dalin E."/>
            <person name="Tice H."/>
            <person name="Bruce D."/>
            <person name="Goodwin L."/>
            <person name="Pitluck S."/>
            <person name="Chertkov O."/>
            <person name="Larimer F.W."/>
            <person name="Land M.L."/>
            <person name="Hauser L."/>
            <person name="Brettin T.S."/>
            <person name="Detter J.C."/>
            <person name="Han S."/>
            <person name="de Vos W.M."/>
            <person name="Janssen P.H."/>
            <person name="Smidt H."/>
        </authorList>
    </citation>
    <scope>NUCLEOTIDE SEQUENCE [LARGE SCALE GENOMIC DNA]</scope>
    <source>
        <strain evidence="1 2">Ellin514</strain>
    </source>
</reference>
<dbReference type="GO" id="GO:0016491">
    <property type="term" value="F:oxidoreductase activity"/>
    <property type="evidence" value="ECO:0007669"/>
    <property type="project" value="TreeGrafter"/>
</dbReference>
<dbReference type="PANTHER" id="PTHR12697:SF5">
    <property type="entry name" value="DEOXYHYPUSINE HYDROXYLASE"/>
    <property type="match status" value="1"/>
</dbReference>
<proteinExistence type="predicted"/>
<dbReference type="OrthoDB" id="437410at2"/>
<dbReference type="Gene3D" id="1.25.10.10">
    <property type="entry name" value="Leucine-rich Repeat Variant"/>
    <property type="match status" value="1"/>
</dbReference>
<evidence type="ECO:0000313" key="2">
    <source>
        <dbReference type="Proteomes" id="UP000003688"/>
    </source>
</evidence>
<dbReference type="Proteomes" id="UP000003688">
    <property type="component" value="Unassembled WGS sequence"/>
</dbReference>
<dbReference type="PANTHER" id="PTHR12697">
    <property type="entry name" value="PBS LYASE HEAT-LIKE PROTEIN"/>
    <property type="match status" value="1"/>
</dbReference>
<dbReference type="SUPFAM" id="SSF48371">
    <property type="entry name" value="ARM repeat"/>
    <property type="match status" value="1"/>
</dbReference>
<protein>
    <recommendedName>
        <fullName evidence="3">PBS lyase HEAT domain protein repeat-containing protein</fullName>
    </recommendedName>
</protein>
<dbReference type="EMBL" id="ABOX02000055">
    <property type="protein sequence ID" value="EEF57880.1"/>
    <property type="molecule type" value="Genomic_DNA"/>
</dbReference>
<name>B9XQN0_PEDPL</name>
<comment type="caution">
    <text evidence="1">The sequence shown here is derived from an EMBL/GenBank/DDBJ whole genome shotgun (WGS) entry which is preliminary data.</text>
</comment>
<dbReference type="InterPro" id="IPR016024">
    <property type="entry name" value="ARM-type_fold"/>
</dbReference>
<evidence type="ECO:0000313" key="1">
    <source>
        <dbReference type="EMBL" id="EEF57880.1"/>
    </source>
</evidence>
<evidence type="ECO:0008006" key="3">
    <source>
        <dbReference type="Google" id="ProtNLM"/>
    </source>
</evidence>
<dbReference type="RefSeq" id="WP_007418116.1">
    <property type="nucleotide sequence ID" value="NZ_ABOX02000055.1"/>
</dbReference>
<gene>
    <name evidence="1" type="ORF">Cflav_PD0944</name>
</gene>
<organism evidence="1 2">
    <name type="scientific">Pedosphaera parvula (strain Ellin514)</name>
    <dbReference type="NCBI Taxonomy" id="320771"/>
    <lineage>
        <taxon>Bacteria</taxon>
        <taxon>Pseudomonadati</taxon>
        <taxon>Verrucomicrobiota</taxon>
        <taxon>Pedosphaerae</taxon>
        <taxon>Pedosphaerales</taxon>
        <taxon>Pedosphaeraceae</taxon>
        <taxon>Pedosphaera</taxon>
    </lineage>
</organism>
<dbReference type="InterPro" id="IPR011989">
    <property type="entry name" value="ARM-like"/>
</dbReference>
<dbReference type="AlphaFoldDB" id="B9XQN0"/>
<keyword evidence="2" id="KW-1185">Reference proteome</keyword>
<accession>B9XQN0</accession>